<feature type="transmembrane region" description="Helical" evidence="1">
    <location>
        <begin position="168"/>
        <end position="186"/>
    </location>
</feature>
<organism evidence="2 3">
    <name type="scientific">Candidatus Dojkabacteria bacterium CG_4_10_14_0_2_um_filter_Dojkabacteria_WS6_41_15</name>
    <dbReference type="NCBI Taxonomy" id="2014249"/>
    <lineage>
        <taxon>Bacteria</taxon>
        <taxon>Candidatus Dojkabacteria</taxon>
    </lineage>
</organism>
<protein>
    <recommendedName>
        <fullName evidence="4">Major facilitator superfamily (MFS) profile domain-containing protein</fullName>
    </recommendedName>
</protein>
<feature type="transmembrane region" description="Helical" evidence="1">
    <location>
        <begin position="369"/>
        <end position="388"/>
    </location>
</feature>
<feature type="transmembrane region" description="Helical" evidence="1">
    <location>
        <begin position="142"/>
        <end position="162"/>
    </location>
</feature>
<dbReference type="PANTHER" id="PTHR23530">
    <property type="entry name" value="TRANSPORT PROTEIN-RELATED"/>
    <property type="match status" value="1"/>
</dbReference>
<sequence length="397" mass="44562">MFKNPLEKNITYFYIARLFWLPMFWMPVIYIYLVQNKGFSPIEAFFLMSVQEAALIFLEVPTGVVADRISRKFSVALGYFLTALPFVFLPWANAFWLVFLIFVVKAVGKALMSGAQQALLYDTLVELKRTSEYKIIMTKTKAFMLVFSSLCLLIGGLLAQWGHIEWTMVLPFPVMALGGIATYMSIEPAVSLNAKKLQETTYLKHSWASLTYILKTPAVFIMAVIFAINDATQVNLKWFYPSVFEKLGFSFALMGVTTAIIYFIKGVLSGVSLPMMSKNAMKNIVTYMPLVAIGFLVPMLWFHPLIVVLALLVINLGTELMDSSIEEELNDGIESRDRATVMSIVALFGSVLATMMLWIFGYIQTVGSVQGSLGFVGLLFMVGTYVSFRASKMKVRL</sequence>
<feature type="transmembrane region" description="Helical" evidence="1">
    <location>
        <begin position="248"/>
        <end position="268"/>
    </location>
</feature>
<feature type="transmembrane region" description="Helical" evidence="1">
    <location>
        <begin position="12"/>
        <end position="33"/>
    </location>
</feature>
<proteinExistence type="predicted"/>
<feature type="transmembrane region" description="Helical" evidence="1">
    <location>
        <begin position="45"/>
        <end position="66"/>
    </location>
</feature>
<dbReference type="Pfam" id="PF07690">
    <property type="entry name" value="MFS_1"/>
    <property type="match status" value="1"/>
</dbReference>
<name>A0A2M7W0M3_9BACT</name>
<dbReference type="Proteomes" id="UP000228952">
    <property type="component" value="Unassembled WGS sequence"/>
</dbReference>
<feature type="transmembrane region" description="Helical" evidence="1">
    <location>
        <begin position="97"/>
        <end position="121"/>
    </location>
</feature>
<dbReference type="Gene3D" id="1.20.1250.20">
    <property type="entry name" value="MFS general substrate transporter like domains"/>
    <property type="match status" value="1"/>
</dbReference>
<dbReference type="InterPro" id="IPR053160">
    <property type="entry name" value="MFS_DHA3_Transporter"/>
</dbReference>
<evidence type="ECO:0000313" key="2">
    <source>
        <dbReference type="EMBL" id="PJA12091.1"/>
    </source>
</evidence>
<evidence type="ECO:0000313" key="3">
    <source>
        <dbReference type="Proteomes" id="UP000228952"/>
    </source>
</evidence>
<evidence type="ECO:0000256" key="1">
    <source>
        <dbReference type="SAM" id="Phobius"/>
    </source>
</evidence>
<feature type="transmembrane region" description="Helical" evidence="1">
    <location>
        <begin position="341"/>
        <end position="363"/>
    </location>
</feature>
<accession>A0A2M7W0M3</accession>
<reference evidence="3" key="1">
    <citation type="submission" date="2017-09" db="EMBL/GenBank/DDBJ databases">
        <title>Depth-based differentiation of microbial function through sediment-hosted aquifers and enrichment of novel symbionts in the deep terrestrial subsurface.</title>
        <authorList>
            <person name="Probst A.J."/>
            <person name="Ladd B."/>
            <person name="Jarett J.K."/>
            <person name="Geller-Mcgrath D.E."/>
            <person name="Sieber C.M.K."/>
            <person name="Emerson J.B."/>
            <person name="Anantharaman K."/>
            <person name="Thomas B.C."/>
            <person name="Malmstrom R."/>
            <person name="Stieglmeier M."/>
            <person name="Klingl A."/>
            <person name="Woyke T."/>
            <person name="Ryan C.M."/>
            <person name="Banfield J.F."/>
        </authorList>
    </citation>
    <scope>NUCLEOTIDE SEQUENCE [LARGE SCALE GENOMIC DNA]</scope>
</reference>
<dbReference type="GO" id="GO:0022857">
    <property type="term" value="F:transmembrane transporter activity"/>
    <property type="evidence" value="ECO:0007669"/>
    <property type="project" value="InterPro"/>
</dbReference>
<dbReference type="SUPFAM" id="SSF103473">
    <property type="entry name" value="MFS general substrate transporter"/>
    <property type="match status" value="1"/>
</dbReference>
<keyword evidence="1" id="KW-1133">Transmembrane helix</keyword>
<evidence type="ECO:0008006" key="4">
    <source>
        <dbReference type="Google" id="ProtNLM"/>
    </source>
</evidence>
<feature type="transmembrane region" description="Helical" evidence="1">
    <location>
        <begin position="207"/>
        <end position="228"/>
    </location>
</feature>
<dbReference type="AlphaFoldDB" id="A0A2M7W0M3"/>
<dbReference type="CDD" id="cd06174">
    <property type="entry name" value="MFS"/>
    <property type="match status" value="1"/>
</dbReference>
<dbReference type="PANTHER" id="PTHR23530:SF1">
    <property type="entry name" value="PERMEASE, MAJOR FACILITATOR SUPERFAMILY-RELATED"/>
    <property type="match status" value="1"/>
</dbReference>
<comment type="caution">
    <text evidence="2">The sequence shown here is derived from an EMBL/GenBank/DDBJ whole genome shotgun (WGS) entry which is preliminary data.</text>
</comment>
<feature type="transmembrane region" description="Helical" evidence="1">
    <location>
        <begin position="73"/>
        <end position="91"/>
    </location>
</feature>
<dbReference type="InterPro" id="IPR011701">
    <property type="entry name" value="MFS"/>
</dbReference>
<keyword evidence="1" id="KW-0812">Transmembrane</keyword>
<gene>
    <name evidence="2" type="ORF">COX64_05120</name>
</gene>
<dbReference type="EMBL" id="PFQB01000128">
    <property type="protein sequence ID" value="PJA12091.1"/>
    <property type="molecule type" value="Genomic_DNA"/>
</dbReference>
<keyword evidence="1" id="KW-0472">Membrane</keyword>
<dbReference type="InterPro" id="IPR036259">
    <property type="entry name" value="MFS_trans_sf"/>
</dbReference>